<dbReference type="eggNOG" id="ENOG5033BC0">
    <property type="taxonomic scope" value="Bacteria"/>
</dbReference>
<dbReference type="NCBIfam" id="NF033536">
    <property type="entry name" value="lasso_PqqD_Bac"/>
    <property type="match status" value="1"/>
</dbReference>
<gene>
    <name evidence="1" type="ordered locus">Desac_0935</name>
</gene>
<keyword evidence="2" id="KW-1185">Reference proteome</keyword>
<dbReference type="Pfam" id="PF05402">
    <property type="entry name" value="PqqD"/>
    <property type="match status" value="1"/>
</dbReference>
<reference evidence="1 2" key="1">
    <citation type="journal article" date="2011" name="Stand. Genomic Sci.">
        <title>Complete genome sequence of the acetate-degrading sulfate reducer Desulfobacca acetoxidans type strain (ASRB2).</title>
        <authorList>
            <person name="Goker M."/>
            <person name="Teshima H."/>
            <person name="Lapidus A."/>
            <person name="Nolan M."/>
            <person name="Lucas S."/>
            <person name="Hammon N."/>
            <person name="Deshpande S."/>
            <person name="Cheng J.F."/>
            <person name="Tapia R."/>
            <person name="Han C."/>
            <person name="Goodwin L."/>
            <person name="Pitluck S."/>
            <person name="Huntemann M."/>
            <person name="Liolios K."/>
            <person name="Ivanova N."/>
            <person name="Pagani I."/>
            <person name="Mavromatis K."/>
            <person name="Ovchinikova G."/>
            <person name="Pati A."/>
            <person name="Chen A."/>
            <person name="Palaniappan K."/>
            <person name="Land M."/>
            <person name="Hauser L."/>
            <person name="Brambilla E.M."/>
            <person name="Rohde M."/>
            <person name="Spring S."/>
            <person name="Detter J.C."/>
            <person name="Woyke T."/>
            <person name="Bristow J."/>
            <person name="Eisen J.A."/>
            <person name="Markowitz V."/>
            <person name="Hugenholtz P."/>
            <person name="Kyrpides N.C."/>
            <person name="Klenk H.P."/>
        </authorList>
    </citation>
    <scope>NUCLEOTIDE SEQUENCE [LARGE SCALE GENOMIC DNA]</scope>
    <source>
        <strain evidence="2">ATCC 700848 / DSM 11109 / ASRB2</strain>
    </source>
</reference>
<evidence type="ECO:0008006" key="3">
    <source>
        <dbReference type="Google" id="ProtNLM"/>
    </source>
</evidence>
<organism evidence="1 2">
    <name type="scientific">Desulfobacca acetoxidans (strain ATCC 700848 / DSM 11109 / ASRB2)</name>
    <dbReference type="NCBI Taxonomy" id="880072"/>
    <lineage>
        <taxon>Bacteria</taxon>
        <taxon>Pseudomonadati</taxon>
        <taxon>Thermodesulfobacteriota</taxon>
        <taxon>Desulfobaccia</taxon>
        <taxon>Desulfobaccales</taxon>
        <taxon>Desulfobaccaceae</taxon>
        <taxon>Desulfobacca</taxon>
    </lineage>
</organism>
<dbReference type="OrthoDB" id="9800554at2"/>
<proteinExistence type="predicted"/>
<name>F2NH34_DESAR</name>
<dbReference type="EMBL" id="CP002629">
    <property type="protein sequence ID" value="AEB08805.1"/>
    <property type="molecule type" value="Genomic_DNA"/>
</dbReference>
<dbReference type="HOGENOM" id="CLU_159325_2_4_7"/>
<protein>
    <recommendedName>
        <fullName evidence="3">PqqD family protein</fullName>
    </recommendedName>
</protein>
<dbReference type="InterPro" id="IPR041881">
    <property type="entry name" value="PqqD_sf"/>
</dbReference>
<dbReference type="AlphaFoldDB" id="F2NH34"/>
<sequence length="99" mass="11055">MNQSIGLNQTIQRSDDLVSCDLDGETALMSVANGKYYGLDPVGSRIWVLLEQARPVSDLCAILLQEFEVEASQCQHDVLVFLNELAQDNLIKVFDEPTR</sequence>
<accession>F2NH34</accession>
<dbReference type="InterPro" id="IPR008792">
    <property type="entry name" value="PQQD"/>
</dbReference>
<evidence type="ECO:0000313" key="2">
    <source>
        <dbReference type="Proteomes" id="UP000000483"/>
    </source>
</evidence>
<dbReference type="Gene3D" id="1.10.10.1150">
    <property type="entry name" value="Coenzyme PQQ synthesis protein D (PqqD)"/>
    <property type="match status" value="1"/>
</dbReference>
<dbReference type="Proteomes" id="UP000000483">
    <property type="component" value="Chromosome"/>
</dbReference>
<dbReference type="RefSeq" id="WP_013705918.1">
    <property type="nucleotide sequence ID" value="NC_015388.1"/>
</dbReference>
<dbReference type="STRING" id="880072.Desac_0935"/>
<dbReference type="KEGG" id="dao:Desac_0935"/>
<evidence type="ECO:0000313" key="1">
    <source>
        <dbReference type="EMBL" id="AEB08805.1"/>
    </source>
</evidence>
<reference evidence="2" key="2">
    <citation type="submission" date="2011-03" db="EMBL/GenBank/DDBJ databases">
        <title>The complete genome of Desulfobacca acetoxidans DSM 11109.</title>
        <authorList>
            <consortium name="US DOE Joint Genome Institute (JGI-PGF)"/>
            <person name="Lucas S."/>
            <person name="Copeland A."/>
            <person name="Lapidus A."/>
            <person name="Bruce D."/>
            <person name="Goodwin L."/>
            <person name="Pitluck S."/>
            <person name="Peters L."/>
            <person name="Kyrpides N."/>
            <person name="Mavromatis K."/>
            <person name="Ivanova N."/>
            <person name="Ovchinnikova G."/>
            <person name="Teshima H."/>
            <person name="Detter J.C."/>
            <person name="Han C."/>
            <person name="Land M."/>
            <person name="Hauser L."/>
            <person name="Markowitz V."/>
            <person name="Cheng J.-F."/>
            <person name="Hugenholtz P."/>
            <person name="Woyke T."/>
            <person name="Wu D."/>
            <person name="Spring S."/>
            <person name="Schueler E."/>
            <person name="Brambilla E."/>
            <person name="Klenk H.-P."/>
            <person name="Eisen J.A."/>
        </authorList>
    </citation>
    <scope>NUCLEOTIDE SEQUENCE [LARGE SCALE GENOMIC DNA]</scope>
    <source>
        <strain evidence="2">ATCC 700848 / DSM 11109 / ASRB2</strain>
    </source>
</reference>